<dbReference type="EMBL" id="GL883124">
    <property type="protein sequence ID" value="EGG03555.1"/>
    <property type="molecule type" value="Genomic_DNA"/>
</dbReference>
<evidence type="ECO:0000313" key="2">
    <source>
        <dbReference type="EMBL" id="EGG03555.1"/>
    </source>
</evidence>
<proteinExistence type="predicted"/>
<gene>
    <name evidence="2" type="ORF">MELLADRAFT_109177</name>
</gene>
<organism evidence="3">
    <name type="scientific">Melampsora larici-populina (strain 98AG31 / pathotype 3-4-7)</name>
    <name type="common">Poplar leaf rust fungus</name>
    <dbReference type="NCBI Taxonomy" id="747676"/>
    <lineage>
        <taxon>Eukaryota</taxon>
        <taxon>Fungi</taxon>
        <taxon>Dikarya</taxon>
        <taxon>Basidiomycota</taxon>
        <taxon>Pucciniomycotina</taxon>
        <taxon>Pucciniomycetes</taxon>
        <taxon>Pucciniales</taxon>
        <taxon>Melampsoraceae</taxon>
        <taxon>Melampsora</taxon>
    </lineage>
</organism>
<dbReference type="GeneID" id="18923678"/>
<feature type="region of interest" description="Disordered" evidence="1">
    <location>
        <begin position="404"/>
        <end position="429"/>
    </location>
</feature>
<feature type="compositionally biased region" description="Acidic residues" evidence="1">
    <location>
        <begin position="404"/>
        <end position="414"/>
    </location>
</feature>
<dbReference type="InParanoid" id="F4RVM3"/>
<accession>F4RVM3</accession>
<name>F4RVM3_MELLP</name>
<dbReference type="HOGENOM" id="CLU_027439_1_0_1"/>
<dbReference type="RefSeq" id="XP_007413349.1">
    <property type="nucleotide sequence ID" value="XM_007413287.1"/>
</dbReference>
<evidence type="ECO:0000313" key="3">
    <source>
        <dbReference type="Proteomes" id="UP000001072"/>
    </source>
</evidence>
<feature type="compositionally biased region" description="Polar residues" evidence="1">
    <location>
        <begin position="415"/>
        <end position="429"/>
    </location>
</feature>
<keyword evidence="3" id="KW-1185">Reference proteome</keyword>
<evidence type="ECO:0000256" key="1">
    <source>
        <dbReference type="SAM" id="MobiDB-lite"/>
    </source>
</evidence>
<sequence>MAMRSQILMRYIQQNCMNKSWMSLAYSPDHITAILILSNMMLNPYKISPNHSKSVKMWACAIRKNKTLGTLSKFETIRVHSEASPIPPSLSELEKDGLLERFPVGSQLPHGSSRTLIEHTDFVKTGGHMKPTDFTEVEKDLMRWGIRRFSFDWESDLEDRVNTLAREVFWNSFYRAIQSRSYKFTINQHLLRRQMILPVLEIQFKRHASMYKQQCQNEEIMVYHHMLAEKQRVFEEYRAYLIKSGVEPKLTSIFQPRNYSVMGNCFEVKVIAGVCFVDELHFQIPRWWSDKTISLMELIESQVQFNAKSRHDFAGPARPARKYIHTGSDDYGFIPRHLPSDMYSDKFKGSLLPAELAALKMKPSVLPDLDHMLSIFPPVESGCFRTDPNDTEIPNIYYTSDEGVSSDEFAESDTESVSNTPVSDNDQLNNAEIPLRVELESLKAEVHRSKTIFSEFQKELQESMPARLEDLKKAQDEINMINAKIDVLHGVDRNTVETSPSLLYLDAQQVE</sequence>
<dbReference type="AlphaFoldDB" id="F4RVM3"/>
<reference evidence="3" key="1">
    <citation type="journal article" date="2011" name="Proc. Natl. Acad. Sci. U.S.A.">
        <title>Obligate biotrophy features unraveled by the genomic analysis of rust fungi.</title>
        <authorList>
            <person name="Duplessis S."/>
            <person name="Cuomo C.A."/>
            <person name="Lin Y.-C."/>
            <person name="Aerts A."/>
            <person name="Tisserant E."/>
            <person name="Veneault-Fourrey C."/>
            <person name="Joly D.L."/>
            <person name="Hacquard S."/>
            <person name="Amselem J."/>
            <person name="Cantarel B.L."/>
            <person name="Chiu R."/>
            <person name="Coutinho P.M."/>
            <person name="Feau N."/>
            <person name="Field M."/>
            <person name="Frey P."/>
            <person name="Gelhaye E."/>
            <person name="Goldberg J."/>
            <person name="Grabherr M.G."/>
            <person name="Kodira C.D."/>
            <person name="Kohler A."/>
            <person name="Kuees U."/>
            <person name="Lindquist E.A."/>
            <person name="Lucas S.M."/>
            <person name="Mago R."/>
            <person name="Mauceli E."/>
            <person name="Morin E."/>
            <person name="Murat C."/>
            <person name="Pangilinan J.L."/>
            <person name="Park R."/>
            <person name="Pearson M."/>
            <person name="Quesneville H."/>
            <person name="Rouhier N."/>
            <person name="Sakthikumar S."/>
            <person name="Salamov A.A."/>
            <person name="Schmutz J."/>
            <person name="Selles B."/>
            <person name="Shapiro H."/>
            <person name="Tanguay P."/>
            <person name="Tuskan G.A."/>
            <person name="Henrissat B."/>
            <person name="Van de Peer Y."/>
            <person name="Rouze P."/>
            <person name="Ellis J.G."/>
            <person name="Dodds P.N."/>
            <person name="Schein J.E."/>
            <person name="Zhong S."/>
            <person name="Hamelin R.C."/>
            <person name="Grigoriev I.V."/>
            <person name="Szabo L.J."/>
            <person name="Martin F."/>
        </authorList>
    </citation>
    <scope>NUCLEOTIDE SEQUENCE [LARGE SCALE GENOMIC DNA]</scope>
    <source>
        <strain evidence="3">98AG31 / pathotype 3-4-7</strain>
    </source>
</reference>
<protein>
    <submittedName>
        <fullName evidence="2">Uncharacterized protein</fullName>
    </submittedName>
</protein>
<dbReference type="VEuPathDB" id="FungiDB:MELLADRAFT_109177"/>
<dbReference type="KEGG" id="mlr:MELLADRAFT_109177"/>
<dbReference type="Proteomes" id="UP000001072">
    <property type="component" value="Unassembled WGS sequence"/>
</dbReference>